<keyword evidence="5" id="KW-1133">Transmembrane helix</keyword>
<dbReference type="GO" id="GO:0046872">
    <property type="term" value="F:metal ion binding"/>
    <property type="evidence" value="ECO:0007669"/>
    <property type="project" value="InterPro"/>
</dbReference>
<dbReference type="Proteomes" id="UP000284403">
    <property type="component" value="Unassembled WGS sequence"/>
</dbReference>
<keyword evidence="1 7" id="KW-0436">Ligase</keyword>
<dbReference type="GeneID" id="40318252"/>
<evidence type="ECO:0000259" key="6">
    <source>
        <dbReference type="PROSITE" id="PS50975"/>
    </source>
</evidence>
<evidence type="ECO:0000256" key="2">
    <source>
        <dbReference type="ARBA" id="ARBA00022741"/>
    </source>
</evidence>
<keyword evidence="5" id="KW-0472">Membrane</keyword>
<evidence type="ECO:0000256" key="1">
    <source>
        <dbReference type="ARBA" id="ARBA00022598"/>
    </source>
</evidence>
<accession>A0A422PK98</accession>
<organism evidence="7 8">
    <name type="scientific">Trypanosoma conorhini</name>
    <dbReference type="NCBI Taxonomy" id="83891"/>
    <lineage>
        <taxon>Eukaryota</taxon>
        <taxon>Discoba</taxon>
        <taxon>Euglenozoa</taxon>
        <taxon>Kinetoplastea</taxon>
        <taxon>Metakinetoplastina</taxon>
        <taxon>Trypanosomatida</taxon>
        <taxon>Trypanosomatidae</taxon>
        <taxon>Trypanosoma</taxon>
    </lineage>
</organism>
<evidence type="ECO:0000256" key="5">
    <source>
        <dbReference type="SAM" id="Phobius"/>
    </source>
</evidence>
<dbReference type="PROSITE" id="PS50975">
    <property type="entry name" value="ATP_GRASP"/>
    <property type="match status" value="1"/>
</dbReference>
<dbReference type="RefSeq" id="XP_029228381.1">
    <property type="nucleotide sequence ID" value="XM_029371551.1"/>
</dbReference>
<evidence type="ECO:0000256" key="4">
    <source>
        <dbReference type="PROSITE-ProRule" id="PRU00409"/>
    </source>
</evidence>
<dbReference type="PANTHER" id="PTHR43585">
    <property type="entry name" value="FUMIPYRROLE BIOSYNTHESIS PROTEIN C"/>
    <property type="match status" value="1"/>
</dbReference>
<dbReference type="Pfam" id="PF13535">
    <property type="entry name" value="ATP-grasp_4"/>
    <property type="match status" value="1"/>
</dbReference>
<sequence>MGDAVANRLGGLAACFLVLLFPFFFVFFCALSSWRRLALPTALLPASVLTPAVRLWQNVVGSRPLSSSQAKPKMYTAAEGAQGDLSQLPLQALRRLGCSEETALRLAIRCGPDVEGCVQELQRRRRPSLIALDVSCRQGEYLGKVCRSMKPVEKTRLPCFRREHLDEPSSGYPALTWGAVATRINLGPDVEIFFLDVAAEVRSNRDLYESYYQKQILADGYADILAFTTIVDGLVPLVDYLHARHFGGMQPHRPSVPRGLSAVGGDWHGIIIESLARGGGDTTRGARSGPNALQSPPRRTRILLGNDPRTSVTQRQDKAGMQLALKAHGLTHIRGSAGFSAADAKRWKQQHGIPFPVVIKPVSGAGSELVTVCYTDEEIDVAFALTCGVKTTQMTEASHMVLQEYIEGPEYVVNVVSYEGKHVVSDVWQSWKYPLTLYSTRLLYSVEERLMAEFKATGRGRLPARHNSTAIMYDRIEFVHNLAELDAESEVRRVVAYTLQCLDALGMRQGCSHCELRVDSRPDSGTRGMPFLIELNPRVLGDTPRSTPLVGYDQYTLLAYLLFAAAAVPEAKPPLIQAGKSYAGEKNAEDVQGQLPWPPAPLLYTSLTTDVSCHVIFLRVEESSVVCNIGLRQIIALPTFGYFTRGSHFDELGCPGTLTLVSKTVDLFTSPLACVLNGAEADLRRDAAYIRRVENKDLSALTPLLNAALKLQPASQRTSITHATSCPLTEAPGRAGVAANKKAVSHANNTSEFDAAVDAIVSFFAQPEPPLFVPLGYFLDLRVLRLEHLILGARSTA</sequence>
<dbReference type="AlphaFoldDB" id="A0A422PK98"/>
<keyword evidence="3 4" id="KW-0067">ATP-binding</keyword>
<comment type="caution">
    <text evidence="7">The sequence shown here is derived from an EMBL/GenBank/DDBJ whole genome shotgun (WGS) entry which is preliminary data.</text>
</comment>
<feature type="transmembrane region" description="Helical" evidence="5">
    <location>
        <begin position="12"/>
        <end position="34"/>
    </location>
</feature>
<proteinExistence type="predicted"/>
<feature type="domain" description="ATP-grasp" evidence="6">
    <location>
        <begin position="322"/>
        <end position="563"/>
    </location>
</feature>
<reference evidence="7 8" key="1">
    <citation type="journal article" date="2018" name="BMC Genomics">
        <title>Genomic comparison of Trypanosoma conorhini and Trypanosoma rangeli to Trypanosoma cruzi strains of high and low virulence.</title>
        <authorList>
            <person name="Bradwell K.R."/>
            <person name="Koparde V.N."/>
            <person name="Matveyev A.V."/>
            <person name="Serrano M.G."/>
            <person name="Alves J.M."/>
            <person name="Parikh H."/>
            <person name="Huang B."/>
            <person name="Lee V."/>
            <person name="Espinosa-Alvarez O."/>
            <person name="Ortiz P.A."/>
            <person name="Costa-Martins A.G."/>
            <person name="Teixeira M.M."/>
            <person name="Buck G.A."/>
        </authorList>
    </citation>
    <scope>NUCLEOTIDE SEQUENCE [LARGE SCALE GENOMIC DNA]</scope>
    <source>
        <strain evidence="7 8">025E</strain>
    </source>
</reference>
<dbReference type="InterPro" id="IPR052032">
    <property type="entry name" value="ATP-dep_AA_Ligase"/>
</dbReference>
<keyword evidence="8" id="KW-1185">Reference proteome</keyword>
<evidence type="ECO:0000256" key="3">
    <source>
        <dbReference type="ARBA" id="ARBA00022840"/>
    </source>
</evidence>
<evidence type="ECO:0000313" key="8">
    <source>
        <dbReference type="Proteomes" id="UP000284403"/>
    </source>
</evidence>
<keyword evidence="2 4" id="KW-0547">Nucleotide-binding</keyword>
<name>A0A422PK98_9TRYP</name>
<dbReference type="OrthoDB" id="434648at2759"/>
<protein>
    <submittedName>
        <fullName evidence="7">Phosphoribosylamine--glycine ligase</fullName>
    </submittedName>
</protein>
<dbReference type="EMBL" id="MKKU01000241">
    <property type="protein sequence ID" value="RNF18138.1"/>
    <property type="molecule type" value="Genomic_DNA"/>
</dbReference>
<gene>
    <name evidence="7" type="ORF">Tco025E_04641</name>
</gene>
<dbReference type="InterPro" id="IPR011761">
    <property type="entry name" value="ATP-grasp"/>
</dbReference>
<dbReference type="Gene3D" id="3.30.470.20">
    <property type="entry name" value="ATP-grasp fold, B domain"/>
    <property type="match status" value="1"/>
</dbReference>
<dbReference type="SUPFAM" id="SSF56059">
    <property type="entry name" value="Glutathione synthetase ATP-binding domain-like"/>
    <property type="match status" value="1"/>
</dbReference>
<dbReference type="GO" id="GO:0005524">
    <property type="term" value="F:ATP binding"/>
    <property type="evidence" value="ECO:0007669"/>
    <property type="project" value="UniProtKB-UniRule"/>
</dbReference>
<keyword evidence="5" id="KW-0812">Transmembrane</keyword>
<dbReference type="PANTHER" id="PTHR43585:SF2">
    <property type="entry name" value="ATP-GRASP ENZYME FSQD"/>
    <property type="match status" value="1"/>
</dbReference>
<evidence type="ECO:0000313" key="7">
    <source>
        <dbReference type="EMBL" id="RNF18138.1"/>
    </source>
</evidence>
<dbReference type="GO" id="GO:0016874">
    <property type="term" value="F:ligase activity"/>
    <property type="evidence" value="ECO:0007669"/>
    <property type="project" value="UniProtKB-KW"/>
</dbReference>